<evidence type="ECO:0000313" key="1">
    <source>
        <dbReference type="EMBL" id="CAI2191243.1"/>
    </source>
</evidence>
<comment type="caution">
    <text evidence="1">The sequence shown here is derived from an EMBL/GenBank/DDBJ whole genome shotgun (WGS) entry which is preliminary data.</text>
</comment>
<protein>
    <submittedName>
        <fullName evidence="1">6568_t:CDS:1</fullName>
    </submittedName>
</protein>
<dbReference type="EMBL" id="CAMKVN010007236">
    <property type="protein sequence ID" value="CAI2191243.1"/>
    <property type="molecule type" value="Genomic_DNA"/>
</dbReference>
<dbReference type="Proteomes" id="UP001153678">
    <property type="component" value="Unassembled WGS sequence"/>
</dbReference>
<keyword evidence="2" id="KW-1185">Reference proteome</keyword>
<sequence>MIKNITSSVFLSLDGASDERFNDIYIYIASKAIDKNSQIKLSYLTSILHEEVPDISSRNKSTDDNEDKEDLPEDKMMFNNISFKTYNKLFD</sequence>
<proteinExistence type="predicted"/>
<gene>
    <name evidence="1" type="ORF">FWILDA_LOCUS14976</name>
</gene>
<name>A0A9W4X2X3_9GLOM</name>
<dbReference type="AlphaFoldDB" id="A0A9W4X2X3"/>
<accession>A0A9W4X2X3</accession>
<reference evidence="1" key="1">
    <citation type="submission" date="2022-08" db="EMBL/GenBank/DDBJ databases">
        <authorList>
            <person name="Kallberg Y."/>
            <person name="Tangrot J."/>
            <person name="Rosling A."/>
        </authorList>
    </citation>
    <scope>NUCLEOTIDE SEQUENCE</scope>
    <source>
        <strain evidence="1">Wild A</strain>
    </source>
</reference>
<evidence type="ECO:0000313" key="2">
    <source>
        <dbReference type="Proteomes" id="UP001153678"/>
    </source>
</evidence>
<dbReference type="OrthoDB" id="2492794at2759"/>
<organism evidence="1 2">
    <name type="scientific">Funneliformis geosporum</name>
    <dbReference type="NCBI Taxonomy" id="1117311"/>
    <lineage>
        <taxon>Eukaryota</taxon>
        <taxon>Fungi</taxon>
        <taxon>Fungi incertae sedis</taxon>
        <taxon>Mucoromycota</taxon>
        <taxon>Glomeromycotina</taxon>
        <taxon>Glomeromycetes</taxon>
        <taxon>Glomerales</taxon>
        <taxon>Glomeraceae</taxon>
        <taxon>Funneliformis</taxon>
    </lineage>
</organism>